<accession>G4TIB7</accession>
<gene>
    <name evidence="2" type="ORF">PIIN_04999</name>
</gene>
<dbReference type="AlphaFoldDB" id="G4TIB7"/>
<dbReference type="Proteomes" id="UP000007148">
    <property type="component" value="Unassembled WGS sequence"/>
</dbReference>
<proteinExistence type="predicted"/>
<protein>
    <submittedName>
        <fullName evidence="2">Uncharacterized protein</fullName>
    </submittedName>
</protein>
<keyword evidence="3" id="KW-1185">Reference proteome</keyword>
<evidence type="ECO:0000256" key="1">
    <source>
        <dbReference type="SAM" id="MobiDB-lite"/>
    </source>
</evidence>
<sequence length="64" mass="7176">MSAEWTEQSKIAFPACKEATQSPQVTRRSAPRPPAAVRPDQIFGDELYQRANRKIMKGTTMPKA</sequence>
<comment type="caution">
    <text evidence="2">The sequence shown here is derived from an EMBL/GenBank/DDBJ whole genome shotgun (WGS) entry which is preliminary data.</text>
</comment>
<dbReference type="InParanoid" id="G4TIB7"/>
<evidence type="ECO:0000313" key="2">
    <source>
        <dbReference type="EMBL" id="CCA71064.1"/>
    </source>
</evidence>
<evidence type="ECO:0000313" key="3">
    <source>
        <dbReference type="Proteomes" id="UP000007148"/>
    </source>
</evidence>
<dbReference type="HOGENOM" id="CLU_2868510_0_0_1"/>
<dbReference type="EMBL" id="CAFZ01000104">
    <property type="protein sequence ID" value="CCA71064.1"/>
    <property type="molecule type" value="Genomic_DNA"/>
</dbReference>
<feature type="region of interest" description="Disordered" evidence="1">
    <location>
        <begin position="18"/>
        <end position="38"/>
    </location>
</feature>
<reference evidence="2 3" key="1">
    <citation type="journal article" date="2011" name="PLoS Pathog.">
        <title>Endophytic Life Strategies Decoded by Genome and Transcriptome Analyses of the Mutualistic Root Symbiont Piriformospora indica.</title>
        <authorList>
            <person name="Zuccaro A."/>
            <person name="Lahrmann U."/>
            <person name="Guldener U."/>
            <person name="Langen G."/>
            <person name="Pfiffi S."/>
            <person name="Biedenkopf D."/>
            <person name="Wong P."/>
            <person name="Samans B."/>
            <person name="Grimm C."/>
            <person name="Basiewicz M."/>
            <person name="Murat C."/>
            <person name="Martin F."/>
            <person name="Kogel K.H."/>
        </authorList>
    </citation>
    <scope>NUCLEOTIDE SEQUENCE [LARGE SCALE GENOMIC DNA]</scope>
    <source>
        <strain evidence="2 3">DSM 11827</strain>
    </source>
</reference>
<name>G4TIB7_SERID</name>
<organism evidence="2 3">
    <name type="scientific">Serendipita indica (strain DSM 11827)</name>
    <name type="common">Root endophyte fungus</name>
    <name type="synonym">Piriformospora indica</name>
    <dbReference type="NCBI Taxonomy" id="1109443"/>
    <lineage>
        <taxon>Eukaryota</taxon>
        <taxon>Fungi</taxon>
        <taxon>Dikarya</taxon>
        <taxon>Basidiomycota</taxon>
        <taxon>Agaricomycotina</taxon>
        <taxon>Agaricomycetes</taxon>
        <taxon>Sebacinales</taxon>
        <taxon>Serendipitaceae</taxon>
        <taxon>Serendipita</taxon>
    </lineage>
</organism>